<proteinExistence type="predicted"/>
<organism evidence="1 2">
    <name type="scientific">Haloarcula rubripromontorii</name>
    <dbReference type="NCBI Taxonomy" id="1705562"/>
    <lineage>
        <taxon>Archaea</taxon>
        <taxon>Methanobacteriati</taxon>
        <taxon>Methanobacteriota</taxon>
        <taxon>Stenosarchaea group</taxon>
        <taxon>Halobacteria</taxon>
        <taxon>Halobacteriales</taxon>
        <taxon>Haloarculaceae</taxon>
        <taxon>Haloarcula</taxon>
    </lineage>
</organism>
<protein>
    <submittedName>
        <fullName evidence="1">ATPase</fullName>
    </submittedName>
</protein>
<name>A0A0M9AGX2_9EURY</name>
<dbReference type="Proteomes" id="UP000037729">
    <property type="component" value="Unassembled WGS sequence"/>
</dbReference>
<evidence type="ECO:0000313" key="2">
    <source>
        <dbReference type="Proteomes" id="UP000037729"/>
    </source>
</evidence>
<dbReference type="EMBL" id="LIUF01000006">
    <property type="protein sequence ID" value="KOX91742.1"/>
    <property type="molecule type" value="Genomic_DNA"/>
</dbReference>
<comment type="caution">
    <text evidence="1">The sequence shown here is derived from an EMBL/GenBank/DDBJ whole genome shotgun (WGS) entry which is preliminary data.</text>
</comment>
<sequence length="274" mass="29403">MNLLVAGSDRVDAGKTTFSVGLLERTSAQGFKPRAGNNYWFDHDDYQRATTDGRLYGKDAKRLAAASPGDTVPEEINPIHRLWHPSPGAETGLLGKENQQFVVDRVGRPSSETGVEYVVNGTVDLPDSVADRLPLADAPRVTSVADFNDLMRVMHVEALDSLAADIESADRAVVESYGDVARPLSGIEPDAVAVVEPGRARIYDGERYAKACQIATGGPGDGQLEERVPNVVDLIEQVAAVRLPALDSEQRSDPAAVADAYDHAYDALLACAFD</sequence>
<keyword evidence="2" id="KW-1185">Reference proteome</keyword>
<gene>
    <name evidence="1" type="ORF">AMS69_16655</name>
</gene>
<accession>A0A0M9AGX2</accession>
<dbReference type="RefSeq" id="WP_053969186.1">
    <property type="nucleotide sequence ID" value="NZ_JAWJXX010000005.1"/>
</dbReference>
<dbReference type="PATRIC" id="fig|1705562.3.peg.3720"/>
<dbReference type="OrthoDB" id="39107at2157"/>
<dbReference type="AlphaFoldDB" id="A0A0M9AGX2"/>
<reference evidence="1 2" key="1">
    <citation type="submission" date="2015-08" db="EMBL/GenBank/DDBJ databases">
        <title>Genomes of Isolates from Cabo Rojo, PR.</title>
        <authorList>
            <person name="Sanchez-Nieves R.L."/>
            <person name="Montalvo-Rodriguez R."/>
        </authorList>
    </citation>
    <scope>NUCLEOTIDE SEQUENCE [LARGE SCALE GENOMIC DNA]</scope>
    <source>
        <strain evidence="1 2">SL3</strain>
    </source>
</reference>
<dbReference type="STRING" id="1705562.AMS69_16655"/>
<evidence type="ECO:0000313" key="1">
    <source>
        <dbReference type="EMBL" id="KOX91742.1"/>
    </source>
</evidence>